<dbReference type="GeneID" id="89288864"/>
<reference evidence="1 2" key="1">
    <citation type="submission" date="2023-09" db="EMBL/GenBank/DDBJ databases">
        <title>Pyrofollis japonicus gen. nov. sp. nov., a novel member of the family Pyrodictiaceae isolated from the Iheya North hydrothermal field.</title>
        <authorList>
            <person name="Miyazaki U."/>
            <person name="Sanari M."/>
            <person name="Tame A."/>
            <person name="Kitajima M."/>
            <person name="Okamoto A."/>
            <person name="Sawayama S."/>
            <person name="Miyazaki J."/>
            <person name="Takai K."/>
            <person name="Nakagawa S."/>
        </authorList>
    </citation>
    <scope>NUCLEOTIDE SEQUENCE [LARGE SCALE GENOMIC DNA]</scope>
    <source>
        <strain evidence="1 2">AV2</strain>
    </source>
</reference>
<keyword evidence="2" id="KW-1185">Reference proteome</keyword>
<dbReference type="RefSeq" id="WP_338252234.1">
    <property type="nucleotide sequence ID" value="NZ_AP028907.1"/>
</dbReference>
<gene>
    <name evidence="1" type="ORF">PABY_08430</name>
</gene>
<accession>A0ABN6ZTB4</accession>
<organism evidence="1 2">
    <name type="scientific">Pyrodictium abyssi</name>
    <dbReference type="NCBI Taxonomy" id="54256"/>
    <lineage>
        <taxon>Archaea</taxon>
        <taxon>Thermoproteota</taxon>
        <taxon>Thermoprotei</taxon>
        <taxon>Desulfurococcales</taxon>
        <taxon>Pyrodictiaceae</taxon>
        <taxon>Pyrodictium</taxon>
    </lineage>
</organism>
<sequence>MLRTYLERSVALLAEDYKKYARIYWETLPDYVKALAEGVYLYISRTALDSKAPFVVEYDVLREFIEMAAEGKYSRPRDIHSIIKRRISDLVRPDSYGRTLEEIGIAVTVDSGGKIKISVEPDVLLRFMNNVDLGDIG</sequence>
<evidence type="ECO:0000313" key="1">
    <source>
        <dbReference type="EMBL" id="BES81276.1"/>
    </source>
</evidence>
<dbReference type="Proteomes" id="UP001341135">
    <property type="component" value="Chromosome"/>
</dbReference>
<dbReference type="EMBL" id="AP028907">
    <property type="protein sequence ID" value="BES81276.1"/>
    <property type="molecule type" value="Genomic_DNA"/>
</dbReference>
<protein>
    <submittedName>
        <fullName evidence="1">Uncharacterized protein</fullName>
    </submittedName>
</protein>
<evidence type="ECO:0000313" key="2">
    <source>
        <dbReference type="Proteomes" id="UP001341135"/>
    </source>
</evidence>
<proteinExistence type="predicted"/>
<name>A0ABN6ZTB4_9CREN</name>